<feature type="transmembrane region" description="Helical" evidence="1">
    <location>
        <begin position="16"/>
        <end position="37"/>
    </location>
</feature>
<accession>A0A238VY80</accession>
<evidence type="ECO:0000256" key="1">
    <source>
        <dbReference type="SAM" id="Phobius"/>
    </source>
</evidence>
<keyword evidence="1" id="KW-1133">Transmembrane helix</keyword>
<dbReference type="AlphaFoldDB" id="A0A238VY80"/>
<feature type="transmembrane region" description="Helical" evidence="1">
    <location>
        <begin position="123"/>
        <end position="143"/>
    </location>
</feature>
<organism evidence="3 4">
    <name type="scientific">Lutibacter agarilyticus</name>
    <dbReference type="NCBI Taxonomy" id="1109740"/>
    <lineage>
        <taxon>Bacteria</taxon>
        <taxon>Pseudomonadati</taxon>
        <taxon>Bacteroidota</taxon>
        <taxon>Flavobacteriia</taxon>
        <taxon>Flavobacteriales</taxon>
        <taxon>Flavobacteriaceae</taxon>
        <taxon>Lutibacter</taxon>
    </lineage>
</organism>
<protein>
    <submittedName>
        <fullName evidence="3">Histidine kinase</fullName>
    </submittedName>
</protein>
<dbReference type="InterPro" id="IPR010559">
    <property type="entry name" value="Sig_transdc_His_kin_internal"/>
</dbReference>
<evidence type="ECO:0000259" key="2">
    <source>
        <dbReference type="Pfam" id="PF06580"/>
    </source>
</evidence>
<feature type="transmembrane region" description="Helical" evidence="1">
    <location>
        <begin position="82"/>
        <end position="103"/>
    </location>
</feature>
<dbReference type="RefSeq" id="WP_089380421.1">
    <property type="nucleotide sequence ID" value="NZ_FZNT01000002.1"/>
</dbReference>
<dbReference type="InterPro" id="IPR036890">
    <property type="entry name" value="HATPase_C_sf"/>
</dbReference>
<keyword evidence="3" id="KW-0418">Kinase</keyword>
<dbReference type="Gene3D" id="3.30.565.10">
    <property type="entry name" value="Histidine kinase-like ATPase, C-terminal domain"/>
    <property type="match status" value="1"/>
</dbReference>
<dbReference type="EMBL" id="FZNT01000002">
    <property type="protein sequence ID" value="SNR39084.1"/>
    <property type="molecule type" value="Genomic_DNA"/>
</dbReference>
<keyword evidence="1" id="KW-0472">Membrane</keyword>
<dbReference type="SUPFAM" id="SSF55874">
    <property type="entry name" value="ATPase domain of HSP90 chaperone/DNA topoisomerase II/histidine kinase"/>
    <property type="match status" value="1"/>
</dbReference>
<evidence type="ECO:0000313" key="4">
    <source>
        <dbReference type="Proteomes" id="UP000198384"/>
    </source>
</evidence>
<dbReference type="Proteomes" id="UP000198384">
    <property type="component" value="Unassembled WGS sequence"/>
</dbReference>
<gene>
    <name evidence="3" type="ORF">SAMN06265371_102225</name>
</gene>
<name>A0A238VY80_9FLAO</name>
<dbReference type="PANTHER" id="PTHR34220:SF7">
    <property type="entry name" value="SENSOR HISTIDINE KINASE YPDA"/>
    <property type="match status" value="1"/>
</dbReference>
<dbReference type="GO" id="GO:0000155">
    <property type="term" value="F:phosphorelay sensor kinase activity"/>
    <property type="evidence" value="ECO:0007669"/>
    <property type="project" value="InterPro"/>
</dbReference>
<feature type="domain" description="Signal transduction histidine kinase internal region" evidence="2">
    <location>
        <begin position="170"/>
        <end position="249"/>
    </location>
</feature>
<dbReference type="PANTHER" id="PTHR34220">
    <property type="entry name" value="SENSOR HISTIDINE KINASE YPDA"/>
    <property type="match status" value="1"/>
</dbReference>
<keyword evidence="1" id="KW-0812">Transmembrane</keyword>
<dbReference type="Pfam" id="PF06580">
    <property type="entry name" value="His_kinase"/>
    <property type="match status" value="1"/>
</dbReference>
<reference evidence="3 4" key="1">
    <citation type="submission" date="2017-06" db="EMBL/GenBank/DDBJ databases">
        <authorList>
            <person name="Kim H.J."/>
            <person name="Triplett B.A."/>
        </authorList>
    </citation>
    <scope>NUCLEOTIDE SEQUENCE [LARGE SCALE GENOMIC DNA]</scope>
    <source>
        <strain evidence="3 4">DSM 29150</strain>
    </source>
</reference>
<keyword evidence="4" id="KW-1185">Reference proteome</keyword>
<keyword evidence="3" id="KW-0808">Transferase</keyword>
<dbReference type="OrthoDB" id="9809908at2"/>
<proteinExistence type="predicted"/>
<feature type="transmembrane region" description="Helical" evidence="1">
    <location>
        <begin position="43"/>
        <end position="61"/>
    </location>
</feature>
<dbReference type="InterPro" id="IPR050640">
    <property type="entry name" value="Bact_2-comp_sensor_kinase"/>
</dbReference>
<dbReference type="GO" id="GO:0016020">
    <property type="term" value="C:membrane"/>
    <property type="evidence" value="ECO:0007669"/>
    <property type="project" value="InterPro"/>
</dbReference>
<sequence length="363" mass="42331">MDISRKKIESNIPISLYWRCQLLGWSIVSIYWAYTVYTRDNYGAFYTLLNYALDIFIGIFLTHMYRRFALKAKWSSLPIKKLLIRLVPAILILAVLYVVINNLKWYTYWTIIAGEDENLLKSIIYWDPILLTGLRLMSIWILAYHLYHYYQKEVVTAKENSQLSIIVKQAQLDNLSAQLNPHFLFNSLNSIKSLVIENPKVARRAIDLLSDLLRSSLYEKDKDLISIKNELSLVYDYIELEKMRFEERLQLKTNIDNDLINYKIPTLSIQLLVENAIKHGIDLKVGGGIIFLKIKKMDNNIYITVENPGKINKNKSVGLGLENLKKRLEIQYKGEARFSLKEIDNDLVCAEIIIPMNIDDEKI</sequence>
<evidence type="ECO:0000313" key="3">
    <source>
        <dbReference type="EMBL" id="SNR39084.1"/>
    </source>
</evidence>